<protein>
    <submittedName>
        <fullName evidence="2">Uncharacterized protein</fullName>
    </submittedName>
</protein>
<dbReference type="AlphaFoldDB" id="A0A7X2IL85"/>
<sequence>MTGFKPRGIAVEHSKQPSKEAVRQWLQKKLAERRPPPDPQQIRRELGWDLVKADPDAKRR</sequence>
<name>A0A7X2IL85_9BURK</name>
<proteinExistence type="predicted"/>
<feature type="compositionally biased region" description="Basic and acidic residues" evidence="1">
    <location>
        <begin position="10"/>
        <end position="22"/>
    </location>
</feature>
<feature type="region of interest" description="Disordered" evidence="1">
    <location>
        <begin position="1"/>
        <end position="60"/>
    </location>
</feature>
<organism evidence="2 3">
    <name type="scientific">Pseudoduganella rivuli</name>
    <dbReference type="NCBI Taxonomy" id="2666085"/>
    <lineage>
        <taxon>Bacteria</taxon>
        <taxon>Pseudomonadati</taxon>
        <taxon>Pseudomonadota</taxon>
        <taxon>Betaproteobacteria</taxon>
        <taxon>Burkholderiales</taxon>
        <taxon>Oxalobacteraceae</taxon>
        <taxon>Telluria group</taxon>
        <taxon>Pseudoduganella</taxon>
    </lineage>
</organism>
<evidence type="ECO:0000256" key="1">
    <source>
        <dbReference type="SAM" id="MobiDB-lite"/>
    </source>
</evidence>
<evidence type="ECO:0000313" key="2">
    <source>
        <dbReference type="EMBL" id="MRV71906.1"/>
    </source>
</evidence>
<reference evidence="2 3" key="1">
    <citation type="submission" date="2019-11" db="EMBL/GenBank/DDBJ databases">
        <title>Novel species isolated from a subtropical stream in China.</title>
        <authorList>
            <person name="Lu H."/>
        </authorList>
    </citation>
    <scope>NUCLEOTIDE SEQUENCE [LARGE SCALE GENOMIC DNA]</scope>
    <source>
        <strain evidence="2 3">FT92W</strain>
    </source>
</reference>
<dbReference type="Proteomes" id="UP000446768">
    <property type="component" value="Unassembled WGS sequence"/>
</dbReference>
<comment type="caution">
    <text evidence="2">The sequence shown here is derived from an EMBL/GenBank/DDBJ whole genome shotgun (WGS) entry which is preliminary data.</text>
</comment>
<gene>
    <name evidence="2" type="ORF">GJ700_09260</name>
</gene>
<evidence type="ECO:0000313" key="3">
    <source>
        <dbReference type="Proteomes" id="UP000446768"/>
    </source>
</evidence>
<dbReference type="EMBL" id="WKJJ01000005">
    <property type="protein sequence ID" value="MRV71906.1"/>
    <property type="molecule type" value="Genomic_DNA"/>
</dbReference>
<feature type="compositionally biased region" description="Basic and acidic residues" evidence="1">
    <location>
        <begin position="29"/>
        <end position="60"/>
    </location>
</feature>
<accession>A0A7X2IL85</accession>
<dbReference type="RefSeq" id="WP_154372945.1">
    <property type="nucleotide sequence ID" value="NZ_WKJJ01000005.1"/>
</dbReference>
<keyword evidence="3" id="KW-1185">Reference proteome</keyword>